<dbReference type="InterPro" id="IPR003680">
    <property type="entry name" value="Flavodoxin_fold"/>
</dbReference>
<evidence type="ECO:0000259" key="2">
    <source>
        <dbReference type="Pfam" id="PF02525"/>
    </source>
</evidence>
<dbReference type="Proteomes" id="UP000327424">
    <property type="component" value="Chromosome"/>
</dbReference>
<dbReference type="AlphaFoldDB" id="A0A5J6WFR0"/>
<dbReference type="Gene3D" id="3.40.50.360">
    <property type="match status" value="1"/>
</dbReference>
<name>A0A5J6WFR0_MORMI</name>
<reference evidence="3 4" key="1">
    <citation type="submission" date="2019-09" db="EMBL/GenBank/DDBJ databases">
        <title>Hybrid Assembly of the complete Genome of the Deep-Sea Bacterium Moritella marina from long Nanopore and Illumina reads.</title>
        <authorList>
            <person name="Magin S."/>
            <person name="Georgoulis A."/>
            <person name="Papadimitriou K."/>
            <person name="Iliakis G."/>
            <person name="Vorgias C.E."/>
        </authorList>
    </citation>
    <scope>NUCLEOTIDE SEQUENCE [LARGE SCALE GENOMIC DNA]</scope>
    <source>
        <strain evidence="3 4">MP-1</strain>
    </source>
</reference>
<dbReference type="PANTHER" id="PTHR47307:SF1">
    <property type="entry name" value="GLUTATHIONE-REGULATED POTASSIUM-EFFLUX SYSTEM ANCILLARY PROTEIN KEFG"/>
    <property type="match status" value="1"/>
</dbReference>
<dbReference type="SUPFAM" id="SSF52218">
    <property type="entry name" value="Flavoproteins"/>
    <property type="match status" value="1"/>
</dbReference>
<keyword evidence="1" id="KW-0560">Oxidoreductase</keyword>
<dbReference type="EMBL" id="CP044399">
    <property type="protein sequence ID" value="QFI36843.1"/>
    <property type="molecule type" value="Genomic_DNA"/>
</dbReference>
<sequence length="191" mass="21803">MHKILVIFAHPALQKSIAHKSLFNEIQNIDGITCHDLYDTYPDSFIDIKHEQVLLLNHDIIVLQFPLYWYSCPAILKEWQDLVLEHGFAYGENGDKLVGKKIILAISTGGSANSYSTTGYNEHDISQFLLPFSQMSKLCNLEYLPPFVVHDIHKRHDAERIADKTAQYRQLLLGLQQQSGDTTTTDMESNQ</sequence>
<dbReference type="Pfam" id="PF02525">
    <property type="entry name" value="Flavodoxin_2"/>
    <property type="match status" value="1"/>
</dbReference>
<organism evidence="3 4">
    <name type="scientific">Moritella marina ATCC 15381</name>
    <dbReference type="NCBI Taxonomy" id="1202962"/>
    <lineage>
        <taxon>Bacteria</taxon>
        <taxon>Pseudomonadati</taxon>
        <taxon>Pseudomonadota</taxon>
        <taxon>Gammaproteobacteria</taxon>
        <taxon>Alteromonadales</taxon>
        <taxon>Moritellaceae</taxon>
        <taxon>Moritella</taxon>
    </lineage>
</organism>
<keyword evidence="4" id="KW-1185">Reference proteome</keyword>
<dbReference type="OrthoDB" id="9798454at2"/>
<evidence type="ECO:0000313" key="3">
    <source>
        <dbReference type="EMBL" id="QFI36843.1"/>
    </source>
</evidence>
<accession>A0A5J6WFR0</accession>
<dbReference type="GO" id="GO:0009055">
    <property type="term" value="F:electron transfer activity"/>
    <property type="evidence" value="ECO:0007669"/>
    <property type="project" value="TreeGrafter"/>
</dbReference>
<dbReference type="PANTHER" id="PTHR47307">
    <property type="entry name" value="GLUTATHIONE-REGULATED POTASSIUM-EFFLUX SYSTEM ANCILLARY PROTEIN KEFG"/>
    <property type="match status" value="1"/>
</dbReference>
<feature type="domain" description="Flavodoxin-like fold" evidence="2">
    <location>
        <begin position="3"/>
        <end position="171"/>
    </location>
</feature>
<dbReference type="InterPro" id="IPR029039">
    <property type="entry name" value="Flavoprotein-like_sf"/>
</dbReference>
<proteinExistence type="predicted"/>
<protein>
    <submittedName>
        <fullName evidence="3">NAD(P)H oxidoreductase</fullName>
    </submittedName>
</protein>
<dbReference type="GO" id="GO:0003955">
    <property type="term" value="F:NAD(P)H dehydrogenase (quinone) activity"/>
    <property type="evidence" value="ECO:0007669"/>
    <property type="project" value="TreeGrafter"/>
</dbReference>
<evidence type="ECO:0000256" key="1">
    <source>
        <dbReference type="ARBA" id="ARBA00023002"/>
    </source>
</evidence>
<dbReference type="GO" id="GO:0010181">
    <property type="term" value="F:FMN binding"/>
    <property type="evidence" value="ECO:0007669"/>
    <property type="project" value="TreeGrafter"/>
</dbReference>
<dbReference type="InterPro" id="IPR046980">
    <property type="entry name" value="KefG/KefF"/>
</dbReference>
<evidence type="ECO:0000313" key="4">
    <source>
        <dbReference type="Proteomes" id="UP000327424"/>
    </source>
</evidence>
<gene>
    <name evidence="3" type="ORF">FR932_02820</name>
</gene>
<dbReference type="KEGG" id="mmaa:FR932_02820"/>
<dbReference type="RefSeq" id="WP_019443035.1">
    <property type="nucleotide sequence ID" value="NZ_ALOE01000039.1"/>
</dbReference>